<sequence length="1986" mass="226051">MSEVRKFTKRLSKPGTAAEVRQSVSEAVRSTVDLVEQPKIIEPLDYEAVVFQRKAQIHSDPHRDLLLCPVDDVSSQIARQRRTVVPSVPQNAEREARSLFAKECIKTYNTDWHVINYKYEAYSGDFRMLPSKGLKTDKLPAHVFEIDEDDSASLCSQRGGIMKQGWLQKANINSSLSVSMRVFKRRYFYLSQLPDGSYILNSYKDEKNCKDTKGSIYLDSCIDVSPKMRRNGFELKMQDRYSHFLAADSEAEMEEWVVTLKQALQSTTEASQDRRNGAETLDCALDDDTTSQGKGESLLESLGRSLHPELLKYARETDQLNKINRNEGRQKLFSLDPETQRLDFSGIEPDVKPFEERFGRRIVVSCHDLTFSLQGCVSEKGDGVLTNVEPFFISLALFDVSKSCKISADFHVDLNPPCVREMLTDGGGGGGVMVNGDSGKGNGLPVLQRVSEALLRFPTQGIFSVTNPHADIFLVARVEKVLQNGITHCAEPYIKTSDINKTAQKVLKAAKQTCQRLGQYRMPFAWAAKQVFKDAQGSLDMDGKFSPLYRQDSSKISTDDIIKLLADIRKPEKSKLQTIPGQLNVTIECVPPDFSNTVTSSYIPVKPFEDGCERVSVEVEEFLPEEAKYNYPFTTYKNQLYIYPLQLKYDNQKTFTKARNIAVCIQFRDSDDESAAPLKCIYGKPGDSLFTGSTYAAVLHHNQSPEFYDEVKIELPVHMHEKHHILFTFYHISCESSSKASSKKREGVVSLVGYSWMPLLKDGRMQSVEVQLPVAATLPPGYLSQDTRKVQSYIKWVENAKTLFKVKTHVASTIYAQDLHLHKFFQHCQLMRSTSEANPAELIKYLKCLHAMETHVIVNFLPTVLMQLFEVLTAATKEAHEIAVNSLRVIIHIVSRCHEEGLEHYLRSFVKYVFVTNNPASGNSATTHELLATAVTATLKQTADFNTSNKLLKYSWFFLETMAKSMAQYLQEGNRMKMPRAQRFPDSFHQALQSLVLSIMPHITIRHMEIPEEARCINLSLANFIKVLTEMKFDFLMTVSNHEHFIPLNLPMAFGRTKLQRVQEQSLEFSLTEEYCRNHFLVGLLLREVAEALQQGPEVRQLAVSVLKNLLIKHAMDDRYTAYKNQQARICLLYLPLFELLYQNLKQLSAQPHTSSPGLGLNVSPNRSPGCPQWGYLLQRRGSTMSTSAMPPIGKLGHYEIKGLLLSFLHIVKTLSEDTLNAYWNKINPQDIMNFLSLLEICLIQFRYIGKRNIGRSQEVCMSKLFSSDRKSQTMPAMRCNRASLMQTKIHQFSTMEASLTLNIGTGPSEAEIHHQALLEGNISTEVCLSVLDVLSLFTHCFKTQLLDSEGHNPLMKKVFDVYLTFLKVSQSEAALRHVFSALRAFINKFPSVLFKGRVTLCEALCCEVLKCCVSKLGSLRAEASALLYLLMRNNYEYTKRKTFLRTHLQIIIAVSQLISDVALTGSSRFQESLSIINNFANSDKAMKSTAFPSEVKGLTKRIRTVLMATAQMREHEKDPEMLLDLQYSLARSYASTPELRRTWLDSMARAHLKNGDLSEAAMCYVHVAALVAEYLHRKKLFPSGLAAFKKITLNIEEEAAMREDTGMQDVYYTEEVLVEHLEVCVEALWKAERYELITHIAKLIIPIYEKRHEYEKLSRLYDTLHRAYNKIMEVMQSGRRLLGTYFRVAFYGQGFFEEEDGKEYVYKEPKLTGLSEISQRLLTLYGEKFGPENVKIIQDSNKVNPKDLDPKFAYVQVTFVKPYFEEKEAPEKKTDFEKCHNINYFVFETPYTLSGKKHGGVEEQCKRRIVLKTANTFPYVKKRVEVVGEKQVELKPVDVAIDEMKARTAELTKLCSSQEVDMIQLQLKLQGCVSVQVNAGPMAYARAFLDDSKSNQSGNKKVKDLKDIFRRFVQACSIALDINERIIKEDQFEYHEGLKANFKEMVKELSDIIHEQIYQEDMMRSLLQNSLHVFRAISGTSTDLG</sequence>
<evidence type="ECO:0000256" key="2">
    <source>
        <dbReference type="ARBA" id="ARBA00022658"/>
    </source>
</evidence>
<dbReference type="InterPro" id="IPR021816">
    <property type="entry name" value="DOCK_C/D_N"/>
</dbReference>
<dbReference type="Pfam" id="PF20421">
    <property type="entry name" value="DHR-2_Lobe_C"/>
    <property type="match status" value="1"/>
</dbReference>
<evidence type="ECO:0000259" key="6">
    <source>
        <dbReference type="PROSITE" id="PS51651"/>
    </source>
</evidence>
<keyword evidence="2" id="KW-0344">Guanine-nucleotide releasing factor</keyword>
<keyword evidence="8" id="KW-1185">Reference proteome</keyword>
<dbReference type="Pfam" id="PF00169">
    <property type="entry name" value="PH"/>
    <property type="match status" value="1"/>
</dbReference>
<dbReference type="Proteomes" id="UP000694389">
    <property type="component" value="Unassembled WGS sequence"/>
</dbReference>
<dbReference type="InterPro" id="IPR046769">
    <property type="entry name" value="DOCKER_Lobe_A"/>
</dbReference>
<gene>
    <name evidence="7" type="primary">dock11</name>
</gene>
<dbReference type="SUPFAM" id="SSF48371">
    <property type="entry name" value="ARM repeat"/>
    <property type="match status" value="1"/>
</dbReference>
<dbReference type="PROSITE" id="PS50003">
    <property type="entry name" value="PH_DOMAIN"/>
    <property type="match status" value="1"/>
</dbReference>
<dbReference type="FunFam" id="1.25.40.410:FF:000001">
    <property type="entry name" value="dedicator of cytokinesis protein 9 isoform X2"/>
    <property type="match status" value="1"/>
</dbReference>
<feature type="domain" description="DOCKER" evidence="6">
    <location>
        <begin position="1532"/>
        <end position="1959"/>
    </location>
</feature>
<evidence type="ECO:0000259" key="5">
    <source>
        <dbReference type="PROSITE" id="PS51650"/>
    </source>
</evidence>
<dbReference type="SMART" id="SM00233">
    <property type="entry name" value="PH"/>
    <property type="match status" value="1"/>
</dbReference>
<dbReference type="InterPro" id="IPR046773">
    <property type="entry name" value="DOCKER_Lobe_C"/>
</dbReference>
<dbReference type="InterPro" id="IPR026791">
    <property type="entry name" value="DOCK"/>
</dbReference>
<dbReference type="InterPro" id="IPR035892">
    <property type="entry name" value="C2_domain_sf"/>
</dbReference>
<feature type="domain" description="C2 DOCK-type" evidence="5">
    <location>
        <begin position="637"/>
        <end position="811"/>
    </location>
</feature>
<dbReference type="GeneTree" id="ENSGT00940000155658"/>
<evidence type="ECO:0000259" key="4">
    <source>
        <dbReference type="PROSITE" id="PS50003"/>
    </source>
</evidence>
<evidence type="ECO:0000256" key="3">
    <source>
        <dbReference type="PROSITE-ProRule" id="PRU00983"/>
    </source>
</evidence>
<dbReference type="SUPFAM" id="SSF50729">
    <property type="entry name" value="PH domain-like"/>
    <property type="match status" value="1"/>
</dbReference>
<proteinExistence type="inferred from homology"/>
<dbReference type="GO" id="GO:0007264">
    <property type="term" value="P:small GTPase-mediated signal transduction"/>
    <property type="evidence" value="ECO:0007669"/>
    <property type="project" value="InterPro"/>
</dbReference>
<dbReference type="InterPro" id="IPR046770">
    <property type="entry name" value="DOCKER_Lobe_B"/>
</dbReference>
<dbReference type="InterPro" id="IPR043162">
    <property type="entry name" value="DOCK_C_lobe_C"/>
</dbReference>
<dbReference type="Pfam" id="PF06920">
    <property type="entry name" value="DHR-2_Lobe_A"/>
    <property type="match status" value="1"/>
</dbReference>
<feature type="domain" description="PH" evidence="4">
    <location>
        <begin position="160"/>
        <end position="265"/>
    </location>
</feature>
<dbReference type="Gene3D" id="1.25.40.410">
    <property type="match status" value="1"/>
</dbReference>
<protein>
    <submittedName>
        <fullName evidence="7">Dedicator of cytokinesis 11</fullName>
    </submittedName>
</protein>
<evidence type="ECO:0000256" key="1">
    <source>
        <dbReference type="ARBA" id="ARBA00022553"/>
    </source>
</evidence>
<organism evidence="7 8">
    <name type="scientific">Dicentrarchus labrax</name>
    <name type="common">European seabass</name>
    <name type="synonym">Morone labrax</name>
    <dbReference type="NCBI Taxonomy" id="13489"/>
    <lineage>
        <taxon>Eukaryota</taxon>
        <taxon>Metazoa</taxon>
        <taxon>Chordata</taxon>
        <taxon>Craniata</taxon>
        <taxon>Vertebrata</taxon>
        <taxon>Euteleostomi</taxon>
        <taxon>Actinopterygii</taxon>
        <taxon>Neopterygii</taxon>
        <taxon>Teleostei</taxon>
        <taxon>Neoteleostei</taxon>
        <taxon>Acanthomorphata</taxon>
        <taxon>Eupercaria</taxon>
        <taxon>Moronidae</taxon>
        <taxon>Dicentrarchus</taxon>
    </lineage>
</organism>
<dbReference type="Ensembl" id="ENSDLAT00005065756.2">
    <property type="protein sequence ID" value="ENSDLAP00005062115.2"/>
    <property type="gene ID" value="ENSDLAG00005024860.2"/>
</dbReference>
<evidence type="ECO:0000313" key="7">
    <source>
        <dbReference type="Ensembl" id="ENSDLAP00005062115.2"/>
    </source>
</evidence>
<reference evidence="7" key="1">
    <citation type="submission" date="2025-08" db="UniProtKB">
        <authorList>
            <consortium name="Ensembl"/>
        </authorList>
    </citation>
    <scope>IDENTIFICATION</scope>
</reference>
<dbReference type="Gene3D" id="1.20.58.740">
    <property type="match status" value="1"/>
</dbReference>
<dbReference type="InterPro" id="IPR001849">
    <property type="entry name" value="PH_domain"/>
</dbReference>
<dbReference type="GO" id="GO:0051491">
    <property type="term" value="P:positive regulation of filopodium assembly"/>
    <property type="evidence" value="ECO:0007669"/>
    <property type="project" value="TreeGrafter"/>
</dbReference>
<dbReference type="Gene3D" id="2.60.40.150">
    <property type="entry name" value="C2 domain"/>
    <property type="match status" value="1"/>
</dbReference>
<dbReference type="PANTHER" id="PTHR23317">
    <property type="entry name" value="DEDICATOR OF CYTOKINESIS DOCK"/>
    <property type="match status" value="1"/>
</dbReference>
<dbReference type="Pfam" id="PF20422">
    <property type="entry name" value="DHR-2_Lobe_B"/>
    <property type="match status" value="1"/>
</dbReference>
<dbReference type="FunFam" id="1.20.58.740:FF:000001">
    <property type="entry name" value="dedicator of cytokinesis protein 9 isoform X1"/>
    <property type="match status" value="1"/>
</dbReference>
<dbReference type="GO" id="GO:0005085">
    <property type="term" value="F:guanyl-nucleotide exchange factor activity"/>
    <property type="evidence" value="ECO:0007669"/>
    <property type="project" value="UniProtKB-KW"/>
</dbReference>
<dbReference type="InterPro" id="IPR037809">
    <property type="entry name" value="C2_Dock-D"/>
</dbReference>
<name>A0A8C4ITF3_DICLA</name>
<keyword evidence="1" id="KW-0597">Phosphoprotein</keyword>
<dbReference type="InterPro" id="IPR016024">
    <property type="entry name" value="ARM-type_fold"/>
</dbReference>
<dbReference type="Gene3D" id="2.30.29.30">
    <property type="entry name" value="Pleckstrin-homology domain (PH domain)/Phosphotyrosine-binding domain (PTB)"/>
    <property type="match status" value="1"/>
</dbReference>
<comment type="similarity">
    <text evidence="3">Belongs to the DOCK family.</text>
</comment>
<dbReference type="InterPro" id="IPR027357">
    <property type="entry name" value="DOCKER_dom"/>
</dbReference>
<dbReference type="CDD" id="cd08697">
    <property type="entry name" value="C2_Dock-D"/>
    <property type="match status" value="1"/>
</dbReference>
<dbReference type="CDD" id="cd13267">
    <property type="entry name" value="PH_DOCK-D"/>
    <property type="match status" value="1"/>
</dbReference>
<evidence type="ECO:0000313" key="8">
    <source>
        <dbReference type="Proteomes" id="UP000694389"/>
    </source>
</evidence>
<dbReference type="Pfam" id="PF11878">
    <property type="entry name" value="DOCK_C-D_N"/>
    <property type="match status" value="1"/>
</dbReference>
<reference evidence="7" key="2">
    <citation type="submission" date="2025-09" db="UniProtKB">
        <authorList>
            <consortium name="Ensembl"/>
        </authorList>
    </citation>
    <scope>IDENTIFICATION</scope>
</reference>
<accession>A0A8C4ITF3</accession>
<dbReference type="InterPro" id="IPR027007">
    <property type="entry name" value="C2_DOCK-type_domain"/>
</dbReference>
<dbReference type="PANTHER" id="PTHR23317:SF81">
    <property type="entry name" value="DEDICATOR OF CYTOKINESIS PROTEIN 11"/>
    <property type="match status" value="1"/>
</dbReference>
<dbReference type="PROSITE" id="PS51651">
    <property type="entry name" value="DOCKER"/>
    <property type="match status" value="1"/>
</dbReference>
<dbReference type="InterPro" id="IPR043161">
    <property type="entry name" value="DOCK_C_lobe_A"/>
</dbReference>
<dbReference type="Pfam" id="PF14429">
    <property type="entry name" value="DOCK-C2"/>
    <property type="match status" value="1"/>
</dbReference>
<dbReference type="InterPro" id="IPR011993">
    <property type="entry name" value="PH-like_dom_sf"/>
</dbReference>
<dbReference type="PROSITE" id="PS51650">
    <property type="entry name" value="C2_DOCK"/>
    <property type="match status" value="1"/>
</dbReference>